<dbReference type="Pfam" id="PF07081">
    <property type="entry name" value="DUF1349"/>
    <property type="match status" value="1"/>
</dbReference>
<keyword evidence="1" id="KW-0732">Signal</keyword>
<reference evidence="2 3" key="1">
    <citation type="submission" date="2020-09" db="EMBL/GenBank/DDBJ databases">
        <title>Genome sequences of type strains of Chitinophaga qingshengii and Chitinophaga varians.</title>
        <authorList>
            <person name="Kittiwongwattana C."/>
        </authorList>
    </citation>
    <scope>NUCLEOTIDE SEQUENCE [LARGE SCALE GENOMIC DNA]</scope>
    <source>
        <strain evidence="2 3">JCM 30026</strain>
    </source>
</reference>
<feature type="chain" id="PRO_5045989843" evidence="1">
    <location>
        <begin position="21"/>
        <end position="222"/>
    </location>
</feature>
<evidence type="ECO:0000313" key="3">
    <source>
        <dbReference type="Proteomes" id="UP000659124"/>
    </source>
</evidence>
<dbReference type="Proteomes" id="UP000659124">
    <property type="component" value="Unassembled WGS sequence"/>
</dbReference>
<dbReference type="SUPFAM" id="SSF49899">
    <property type="entry name" value="Concanavalin A-like lectins/glucanases"/>
    <property type="match status" value="1"/>
</dbReference>
<accession>A0ABR7TGI0</accession>
<dbReference type="PANTHER" id="PTHR35332">
    <property type="entry name" value="REGULATION OF ENOLASE PROTEIN 1"/>
    <property type="match status" value="1"/>
</dbReference>
<gene>
    <name evidence="2" type="ORF">ICL07_04240</name>
</gene>
<dbReference type="InterPro" id="IPR009784">
    <property type="entry name" value="DUF1349"/>
</dbReference>
<protein>
    <submittedName>
        <fullName evidence="2">DUF1349 domain-containing protein</fullName>
    </submittedName>
</protein>
<proteinExistence type="predicted"/>
<dbReference type="Gene3D" id="2.60.120.200">
    <property type="match status" value="1"/>
</dbReference>
<evidence type="ECO:0000313" key="2">
    <source>
        <dbReference type="EMBL" id="MBC9929571.1"/>
    </source>
</evidence>
<dbReference type="RefSeq" id="WP_188086691.1">
    <property type="nucleotide sequence ID" value="NZ_JACVFC010000001.1"/>
</dbReference>
<name>A0ABR7TGI0_9BACT</name>
<dbReference type="PANTHER" id="PTHR35332:SF2">
    <property type="entry name" value="REGULATION OF ENOLASE PROTEIN 1"/>
    <property type="match status" value="1"/>
</dbReference>
<dbReference type="EMBL" id="JACVFC010000001">
    <property type="protein sequence ID" value="MBC9929571.1"/>
    <property type="molecule type" value="Genomic_DNA"/>
</dbReference>
<sequence>MKKKFLVLGSLILAFCSAMATPADSIRIKGIPYPCSWINTPQNFNVAGDSLTITAANGSDFYNYPGGNYNIATAPILTFKPDENFVLTAKIRVDFKKTYDGGAIYVMADSTQYIKFLFENSHYGKFAVCSGVTNTYTDDSNNATTIKNEVYFRLAKSGNMFGLFYSPEGKTWEAIRLVNFVPKAPIRIGFSSQSPLGENCTSVFSEITYTPGTFKDAKTGGM</sequence>
<feature type="signal peptide" evidence="1">
    <location>
        <begin position="1"/>
        <end position="20"/>
    </location>
</feature>
<dbReference type="InterPro" id="IPR013320">
    <property type="entry name" value="ConA-like_dom_sf"/>
</dbReference>
<keyword evidence="3" id="KW-1185">Reference proteome</keyword>
<comment type="caution">
    <text evidence="2">The sequence shown here is derived from an EMBL/GenBank/DDBJ whole genome shotgun (WGS) entry which is preliminary data.</text>
</comment>
<evidence type="ECO:0000256" key="1">
    <source>
        <dbReference type="SAM" id="SignalP"/>
    </source>
</evidence>
<organism evidence="2 3">
    <name type="scientific">Chitinophaga qingshengii</name>
    <dbReference type="NCBI Taxonomy" id="1569794"/>
    <lineage>
        <taxon>Bacteria</taxon>
        <taxon>Pseudomonadati</taxon>
        <taxon>Bacteroidota</taxon>
        <taxon>Chitinophagia</taxon>
        <taxon>Chitinophagales</taxon>
        <taxon>Chitinophagaceae</taxon>
        <taxon>Chitinophaga</taxon>
    </lineage>
</organism>